<dbReference type="Proteomes" id="UP000244855">
    <property type="component" value="Unassembled WGS sequence"/>
</dbReference>
<evidence type="ECO:0000256" key="1">
    <source>
        <dbReference type="SAM" id="Coils"/>
    </source>
</evidence>
<organism evidence="2 3">
    <name type="scientific">Periconia macrospinosa</name>
    <dbReference type="NCBI Taxonomy" id="97972"/>
    <lineage>
        <taxon>Eukaryota</taxon>
        <taxon>Fungi</taxon>
        <taxon>Dikarya</taxon>
        <taxon>Ascomycota</taxon>
        <taxon>Pezizomycotina</taxon>
        <taxon>Dothideomycetes</taxon>
        <taxon>Pleosporomycetidae</taxon>
        <taxon>Pleosporales</taxon>
        <taxon>Massarineae</taxon>
        <taxon>Periconiaceae</taxon>
        <taxon>Periconia</taxon>
    </lineage>
</organism>
<evidence type="ECO:0000313" key="2">
    <source>
        <dbReference type="EMBL" id="PVH90747.1"/>
    </source>
</evidence>
<keyword evidence="1" id="KW-0175">Coiled coil</keyword>
<proteinExistence type="predicted"/>
<dbReference type="OrthoDB" id="3863059at2759"/>
<accession>A0A2V1CYC8</accession>
<protein>
    <recommendedName>
        <fullName evidence="4">F-box domain-containing protein</fullName>
    </recommendedName>
</protein>
<reference evidence="2 3" key="1">
    <citation type="journal article" date="2018" name="Sci. Rep.">
        <title>Comparative genomics provides insights into the lifestyle and reveals functional heterogeneity of dark septate endophytic fungi.</title>
        <authorList>
            <person name="Knapp D.G."/>
            <person name="Nemeth J.B."/>
            <person name="Barry K."/>
            <person name="Hainaut M."/>
            <person name="Henrissat B."/>
            <person name="Johnson J."/>
            <person name="Kuo A."/>
            <person name="Lim J.H.P."/>
            <person name="Lipzen A."/>
            <person name="Nolan M."/>
            <person name="Ohm R.A."/>
            <person name="Tamas L."/>
            <person name="Grigoriev I.V."/>
            <person name="Spatafora J.W."/>
            <person name="Nagy L.G."/>
            <person name="Kovacs G.M."/>
        </authorList>
    </citation>
    <scope>NUCLEOTIDE SEQUENCE [LARGE SCALE GENOMIC DNA]</scope>
    <source>
        <strain evidence="2 3">DSE2036</strain>
    </source>
</reference>
<sequence>MKTPEANAYDVFTIPTEVWLMIIKLLGKSECKQLRLSCSRFCILTSPILFHTIYFDIGAHGCESLFAISSHTELSQYVKTLVLRIQQGFGVFDDAEAWAQSTCQPGDPGHNFAPADLVEYNDDENLLPYSEWLDLSKTQKEELYDQYKEDHEKAKQQIRDITNRLQFRASGVPGLLVHPERASLTKEKDDPVEQLCQALRKLSNLTAVDHEPSFLFDERWKSRWRNIRFHPWSLVDNNIDEDKDTEALQLSVVLQLLAWTRRGLPRRPLIRSLSIYVGGPAFWGPQRLQHLWDGYGHEITRTSRTIHENDAAAADREAYSDYGDLEETKLYFGELCLMRETFIDLTRLDCSISEDTEEDGSLGIAAKWLFGFLWQTKKLERLRLVFGRLVDGILIPGDNDNTYVQDSAMLLGQLAKHTPWTRLQRIELEIATTRATLVEFLLAHKNTLRSLSLERVTLVRLEQNSLGAWEEDSLGTWELTLGDIGKNLSLTTLDLSTLHDFASSVGGGGAQQRTLFDSGADLWRGETAQYHDYYHSTIDQILRGHHIVSLDPERLGGDISRN</sequence>
<gene>
    <name evidence="2" type="ORF">DM02DRAFT_577639</name>
</gene>
<feature type="coiled-coil region" evidence="1">
    <location>
        <begin position="137"/>
        <end position="164"/>
    </location>
</feature>
<dbReference type="EMBL" id="KZ806120">
    <property type="protein sequence ID" value="PVH90747.1"/>
    <property type="molecule type" value="Genomic_DNA"/>
</dbReference>
<dbReference type="AlphaFoldDB" id="A0A2V1CYC8"/>
<name>A0A2V1CYC8_9PLEO</name>
<keyword evidence="3" id="KW-1185">Reference proteome</keyword>
<evidence type="ECO:0008006" key="4">
    <source>
        <dbReference type="Google" id="ProtNLM"/>
    </source>
</evidence>
<evidence type="ECO:0000313" key="3">
    <source>
        <dbReference type="Proteomes" id="UP000244855"/>
    </source>
</evidence>